<evidence type="ECO:0000313" key="2">
    <source>
        <dbReference type="Proteomes" id="UP001163046"/>
    </source>
</evidence>
<proteinExistence type="predicted"/>
<sequence length="295" mass="32216">MWFQTLKTRHSVRAFSTENSQGMVVGLEYTDRKTEIHALKRETPPLSLEEGVSTAFVTHENGGMSLLGISQSGKGKCCVEIRAWDVMSSLGFTAKEIAAQDLQRNVVNDGKFKAVINLPEALGTHFTLKIAVLRDFVCVAVSSGLIILWKYRKVENLTISLELVCVMKSSMTIQDVAFVLNENTSKKGPLSLVVGESGGVKLYSATQHTDINSEDGDMKFVTSHIPFPSSDIGMTVQDIQCASPNSCVLSDSSGRLWYLHPSHLQEIVLPSSQAGHGVYAVQEKHGQSEGWLATV</sequence>
<organism evidence="1 2">
    <name type="scientific">Desmophyllum pertusum</name>
    <dbReference type="NCBI Taxonomy" id="174260"/>
    <lineage>
        <taxon>Eukaryota</taxon>
        <taxon>Metazoa</taxon>
        <taxon>Cnidaria</taxon>
        <taxon>Anthozoa</taxon>
        <taxon>Hexacorallia</taxon>
        <taxon>Scleractinia</taxon>
        <taxon>Caryophylliina</taxon>
        <taxon>Caryophylliidae</taxon>
        <taxon>Desmophyllum</taxon>
    </lineage>
</organism>
<dbReference type="Proteomes" id="UP001163046">
    <property type="component" value="Unassembled WGS sequence"/>
</dbReference>
<accession>A0A9X0CE80</accession>
<keyword evidence="2" id="KW-1185">Reference proteome</keyword>
<evidence type="ECO:0000313" key="1">
    <source>
        <dbReference type="EMBL" id="KAJ7330252.1"/>
    </source>
</evidence>
<dbReference type="EMBL" id="MU827793">
    <property type="protein sequence ID" value="KAJ7330252.1"/>
    <property type="molecule type" value="Genomic_DNA"/>
</dbReference>
<dbReference type="AlphaFoldDB" id="A0A9X0CE80"/>
<comment type="caution">
    <text evidence="1">The sequence shown here is derived from an EMBL/GenBank/DDBJ whole genome shotgun (WGS) entry which is preliminary data.</text>
</comment>
<name>A0A9X0CE80_9CNID</name>
<protein>
    <submittedName>
        <fullName evidence="1">Uncharacterized protein</fullName>
    </submittedName>
</protein>
<reference evidence="1" key="1">
    <citation type="submission" date="2023-01" db="EMBL/GenBank/DDBJ databases">
        <title>Genome assembly of the deep-sea coral Lophelia pertusa.</title>
        <authorList>
            <person name="Herrera S."/>
            <person name="Cordes E."/>
        </authorList>
    </citation>
    <scope>NUCLEOTIDE SEQUENCE</scope>
    <source>
        <strain evidence="1">USNM1676648</strain>
        <tissue evidence="1">Polyp</tissue>
    </source>
</reference>
<dbReference type="OrthoDB" id="5974016at2759"/>
<gene>
    <name evidence="1" type="ORF">OS493_022776</name>
</gene>